<dbReference type="VEuPathDB" id="FungiDB:VP01_3914g1"/>
<dbReference type="EMBL" id="LAVV01008962">
    <property type="protein sequence ID" value="KNZ51531.1"/>
    <property type="molecule type" value="Genomic_DNA"/>
</dbReference>
<keyword evidence="2" id="KW-1185">Reference proteome</keyword>
<accession>A0A0L6USL4</accession>
<sequence length="123" mass="14352">MPQRKSLPRCHQTLPNTLLANTYESHLFSQFPLEAYFCIMHCADLYRFPWTTTLSSFVTIPLEPVLTHFQSRVVLQNHIFSILNREIHSSFFDTALSNWQTLSAQKSQIDSYEIVTFQQEQPG</sequence>
<evidence type="ECO:0000313" key="2">
    <source>
        <dbReference type="Proteomes" id="UP000037035"/>
    </source>
</evidence>
<dbReference type="Proteomes" id="UP000037035">
    <property type="component" value="Unassembled WGS sequence"/>
</dbReference>
<comment type="caution">
    <text evidence="1">The sequence shown here is derived from an EMBL/GenBank/DDBJ whole genome shotgun (WGS) entry which is preliminary data.</text>
</comment>
<name>A0A0L6USL4_9BASI</name>
<organism evidence="1 2">
    <name type="scientific">Puccinia sorghi</name>
    <dbReference type="NCBI Taxonomy" id="27349"/>
    <lineage>
        <taxon>Eukaryota</taxon>
        <taxon>Fungi</taxon>
        <taxon>Dikarya</taxon>
        <taxon>Basidiomycota</taxon>
        <taxon>Pucciniomycotina</taxon>
        <taxon>Pucciniomycetes</taxon>
        <taxon>Pucciniales</taxon>
        <taxon>Pucciniaceae</taxon>
        <taxon>Puccinia</taxon>
    </lineage>
</organism>
<reference evidence="1 2" key="1">
    <citation type="submission" date="2015-08" db="EMBL/GenBank/DDBJ databases">
        <title>Next Generation Sequencing and Analysis of the Genome of Puccinia sorghi L Schw, the Causal Agent of Maize Common Rust.</title>
        <authorList>
            <person name="Rochi L."/>
            <person name="Burguener G."/>
            <person name="Darino M."/>
            <person name="Turjanski A."/>
            <person name="Kreff E."/>
            <person name="Dieguez M.J."/>
            <person name="Sacco F."/>
        </authorList>
    </citation>
    <scope>NUCLEOTIDE SEQUENCE [LARGE SCALE GENOMIC DNA]</scope>
    <source>
        <strain evidence="1 2">RO10H11247</strain>
    </source>
</reference>
<proteinExistence type="predicted"/>
<dbReference type="AlphaFoldDB" id="A0A0L6USL4"/>
<evidence type="ECO:0000313" key="1">
    <source>
        <dbReference type="EMBL" id="KNZ51531.1"/>
    </source>
</evidence>
<protein>
    <submittedName>
        <fullName evidence="1">Uncharacterized protein</fullName>
    </submittedName>
</protein>
<gene>
    <name evidence="1" type="ORF">VP01_3914g1</name>
</gene>